<organism evidence="1 2">
    <name type="scientific">Cichorium intybus</name>
    <name type="common">Chicory</name>
    <dbReference type="NCBI Taxonomy" id="13427"/>
    <lineage>
        <taxon>Eukaryota</taxon>
        <taxon>Viridiplantae</taxon>
        <taxon>Streptophyta</taxon>
        <taxon>Embryophyta</taxon>
        <taxon>Tracheophyta</taxon>
        <taxon>Spermatophyta</taxon>
        <taxon>Magnoliopsida</taxon>
        <taxon>eudicotyledons</taxon>
        <taxon>Gunneridae</taxon>
        <taxon>Pentapetalae</taxon>
        <taxon>asterids</taxon>
        <taxon>campanulids</taxon>
        <taxon>Asterales</taxon>
        <taxon>Asteraceae</taxon>
        <taxon>Cichorioideae</taxon>
        <taxon>Cichorieae</taxon>
        <taxon>Cichoriinae</taxon>
        <taxon>Cichorium</taxon>
    </lineage>
</organism>
<dbReference type="Proteomes" id="UP001055811">
    <property type="component" value="Linkage Group LG06"/>
</dbReference>
<comment type="caution">
    <text evidence="1">The sequence shown here is derived from an EMBL/GenBank/DDBJ whole genome shotgun (WGS) entry which is preliminary data.</text>
</comment>
<protein>
    <submittedName>
        <fullName evidence="1">Uncharacterized protein</fullName>
    </submittedName>
</protein>
<reference evidence="2" key="1">
    <citation type="journal article" date="2022" name="Mol. Ecol. Resour.">
        <title>The genomes of chicory, endive, great burdock and yacon provide insights into Asteraceae palaeo-polyploidization history and plant inulin production.</title>
        <authorList>
            <person name="Fan W."/>
            <person name="Wang S."/>
            <person name="Wang H."/>
            <person name="Wang A."/>
            <person name="Jiang F."/>
            <person name="Liu H."/>
            <person name="Zhao H."/>
            <person name="Xu D."/>
            <person name="Zhang Y."/>
        </authorList>
    </citation>
    <scope>NUCLEOTIDE SEQUENCE [LARGE SCALE GENOMIC DNA]</scope>
    <source>
        <strain evidence="2">cv. Punajuju</strain>
    </source>
</reference>
<keyword evidence="2" id="KW-1185">Reference proteome</keyword>
<evidence type="ECO:0000313" key="2">
    <source>
        <dbReference type="Proteomes" id="UP001055811"/>
    </source>
</evidence>
<reference evidence="1 2" key="2">
    <citation type="journal article" date="2022" name="Mol. Ecol. Resour.">
        <title>The genomes of chicory, endive, great burdock and yacon provide insights into Asteraceae paleo-polyploidization history and plant inulin production.</title>
        <authorList>
            <person name="Fan W."/>
            <person name="Wang S."/>
            <person name="Wang H."/>
            <person name="Wang A."/>
            <person name="Jiang F."/>
            <person name="Liu H."/>
            <person name="Zhao H."/>
            <person name="Xu D."/>
            <person name="Zhang Y."/>
        </authorList>
    </citation>
    <scope>NUCLEOTIDE SEQUENCE [LARGE SCALE GENOMIC DNA]</scope>
    <source>
        <strain evidence="2">cv. Punajuju</strain>
        <tissue evidence="1">Leaves</tissue>
    </source>
</reference>
<gene>
    <name evidence="1" type="ORF">L2E82_34141</name>
</gene>
<name>A0ACB9BLN5_CICIN</name>
<accession>A0ACB9BLN5</accession>
<sequence length="166" mass="18882">MKLMDKMTKEGFIETSNNRRLGKRVIHSEITKKKLDEVRKALDFNAVEDTNENQGGTNKSTLGAFHSIGSELTRSSGKPELQQNMSNRLNGHNNTPTSNNQVLDVSPKSPLYGYLSPGYIITMLDWTHICTTKEWISISHFLEKKKISNKQRVLCPVYSNSRKHEC</sequence>
<evidence type="ECO:0000313" key="1">
    <source>
        <dbReference type="EMBL" id="KAI3722928.1"/>
    </source>
</evidence>
<proteinExistence type="predicted"/>
<dbReference type="EMBL" id="CM042014">
    <property type="protein sequence ID" value="KAI3722928.1"/>
    <property type="molecule type" value="Genomic_DNA"/>
</dbReference>